<name>A0A1V9X218_9ACAR</name>
<sequence length="264" mass="29028">MRYQYEPEMAALILSYALEASTGLTWAVRLGAQVENSLVSAERVLEFGKTQPEADWDNKDEQVSPSWPSRGEIRFEKYSTRYRENLEPVLRGIDLEIGAGERVGIVGGANLSVGERQLVCLARALLRQSTLLILDEATAAVDLDTDALIQTTIRDDFKACTVITIAHRLHTIMDYDKVIVLDKGQVVEMGSPQELLEKVDGMFSSMAKDANIKTIAGPTSSSALLPANAPDKPTNCAETIIKMPNLDDNCEDNQNADTTDHKNT</sequence>
<dbReference type="OrthoDB" id="6507541at2759"/>
<dbReference type="Gene3D" id="3.40.50.300">
    <property type="entry name" value="P-loop containing nucleotide triphosphate hydrolases"/>
    <property type="match status" value="2"/>
</dbReference>
<keyword evidence="2" id="KW-0067">ATP-binding</keyword>
<evidence type="ECO:0000259" key="3">
    <source>
        <dbReference type="PROSITE" id="PS50893"/>
    </source>
</evidence>
<evidence type="ECO:0000256" key="2">
    <source>
        <dbReference type="ARBA" id="ARBA00022840"/>
    </source>
</evidence>
<dbReference type="FunFam" id="3.40.50.300:FF:003492">
    <property type="entry name" value="AGAP012735-PA"/>
    <property type="match status" value="1"/>
</dbReference>
<dbReference type="InterPro" id="IPR003439">
    <property type="entry name" value="ABC_transporter-like_ATP-bd"/>
</dbReference>
<dbReference type="GO" id="GO:0016020">
    <property type="term" value="C:membrane"/>
    <property type="evidence" value="ECO:0007669"/>
    <property type="project" value="TreeGrafter"/>
</dbReference>
<dbReference type="PROSITE" id="PS00211">
    <property type="entry name" value="ABC_TRANSPORTER_1"/>
    <property type="match status" value="1"/>
</dbReference>
<dbReference type="AlphaFoldDB" id="A0A1V9X218"/>
<reference evidence="4 5" key="1">
    <citation type="journal article" date="2017" name="Gigascience">
        <title>Draft genome of the honey bee ectoparasitic mite, Tropilaelaps mercedesae, is shaped by the parasitic life history.</title>
        <authorList>
            <person name="Dong X."/>
            <person name="Armstrong S.D."/>
            <person name="Xia D."/>
            <person name="Makepeace B.L."/>
            <person name="Darby A.C."/>
            <person name="Kadowaki T."/>
        </authorList>
    </citation>
    <scope>NUCLEOTIDE SEQUENCE [LARGE SCALE GENOMIC DNA]</scope>
    <source>
        <strain evidence="4">Wuxi-XJTLU</strain>
    </source>
</reference>
<dbReference type="SUPFAM" id="SSF52540">
    <property type="entry name" value="P-loop containing nucleoside triphosphate hydrolases"/>
    <property type="match status" value="1"/>
</dbReference>
<feature type="domain" description="ABC transporter" evidence="3">
    <location>
        <begin position="1"/>
        <end position="208"/>
    </location>
</feature>
<evidence type="ECO:0000313" key="5">
    <source>
        <dbReference type="Proteomes" id="UP000192247"/>
    </source>
</evidence>
<protein>
    <submittedName>
        <fullName evidence="4">Canalicular multispecific organic anion transporter 1</fullName>
    </submittedName>
</protein>
<dbReference type="InParanoid" id="A0A1V9X218"/>
<dbReference type="Proteomes" id="UP000192247">
    <property type="component" value="Unassembled WGS sequence"/>
</dbReference>
<keyword evidence="1" id="KW-0547">Nucleotide-binding</keyword>
<dbReference type="GO" id="GO:0042626">
    <property type="term" value="F:ATPase-coupled transmembrane transporter activity"/>
    <property type="evidence" value="ECO:0007669"/>
    <property type="project" value="TreeGrafter"/>
</dbReference>
<gene>
    <name evidence="4" type="ORF">BIW11_13528</name>
</gene>
<evidence type="ECO:0000313" key="4">
    <source>
        <dbReference type="EMBL" id="OQR67443.1"/>
    </source>
</evidence>
<dbReference type="InterPro" id="IPR017871">
    <property type="entry name" value="ABC_transporter-like_CS"/>
</dbReference>
<dbReference type="GO" id="GO:0016887">
    <property type="term" value="F:ATP hydrolysis activity"/>
    <property type="evidence" value="ECO:0007669"/>
    <property type="project" value="InterPro"/>
</dbReference>
<accession>A0A1V9X218</accession>
<dbReference type="Pfam" id="PF00005">
    <property type="entry name" value="ABC_tran"/>
    <property type="match status" value="1"/>
</dbReference>
<dbReference type="EMBL" id="MNPL01028832">
    <property type="protein sequence ID" value="OQR67443.1"/>
    <property type="molecule type" value="Genomic_DNA"/>
</dbReference>
<comment type="caution">
    <text evidence="4">The sequence shown here is derived from an EMBL/GenBank/DDBJ whole genome shotgun (WGS) entry which is preliminary data.</text>
</comment>
<organism evidence="4 5">
    <name type="scientific">Tropilaelaps mercedesae</name>
    <dbReference type="NCBI Taxonomy" id="418985"/>
    <lineage>
        <taxon>Eukaryota</taxon>
        <taxon>Metazoa</taxon>
        <taxon>Ecdysozoa</taxon>
        <taxon>Arthropoda</taxon>
        <taxon>Chelicerata</taxon>
        <taxon>Arachnida</taxon>
        <taxon>Acari</taxon>
        <taxon>Parasitiformes</taxon>
        <taxon>Mesostigmata</taxon>
        <taxon>Gamasina</taxon>
        <taxon>Dermanyssoidea</taxon>
        <taxon>Laelapidae</taxon>
        <taxon>Tropilaelaps</taxon>
    </lineage>
</organism>
<dbReference type="GO" id="GO:0005524">
    <property type="term" value="F:ATP binding"/>
    <property type="evidence" value="ECO:0007669"/>
    <property type="project" value="UniProtKB-KW"/>
</dbReference>
<evidence type="ECO:0000256" key="1">
    <source>
        <dbReference type="ARBA" id="ARBA00022741"/>
    </source>
</evidence>
<dbReference type="InterPro" id="IPR050173">
    <property type="entry name" value="ABC_transporter_C-like"/>
</dbReference>
<dbReference type="STRING" id="418985.A0A1V9X218"/>
<dbReference type="PROSITE" id="PS50893">
    <property type="entry name" value="ABC_TRANSPORTER_2"/>
    <property type="match status" value="1"/>
</dbReference>
<dbReference type="InterPro" id="IPR027417">
    <property type="entry name" value="P-loop_NTPase"/>
</dbReference>
<dbReference type="PANTHER" id="PTHR24223">
    <property type="entry name" value="ATP-BINDING CASSETTE SUB-FAMILY C"/>
    <property type="match status" value="1"/>
</dbReference>
<keyword evidence="5" id="KW-1185">Reference proteome</keyword>
<proteinExistence type="predicted"/>